<evidence type="ECO:0000313" key="2">
    <source>
        <dbReference type="EMBL" id="TNN75327.1"/>
    </source>
</evidence>
<dbReference type="AlphaFoldDB" id="A0A4Z2IBI3"/>
<gene>
    <name evidence="2" type="ORF">EYF80_014374</name>
</gene>
<comment type="caution">
    <text evidence="2">The sequence shown here is derived from an EMBL/GenBank/DDBJ whole genome shotgun (WGS) entry which is preliminary data.</text>
</comment>
<proteinExistence type="predicted"/>
<accession>A0A4Z2IBI3</accession>
<reference evidence="2 3" key="1">
    <citation type="submission" date="2019-03" db="EMBL/GenBank/DDBJ databases">
        <title>First draft genome of Liparis tanakae, snailfish: a comprehensive survey of snailfish specific genes.</title>
        <authorList>
            <person name="Kim W."/>
            <person name="Song I."/>
            <person name="Jeong J.-H."/>
            <person name="Kim D."/>
            <person name="Kim S."/>
            <person name="Ryu S."/>
            <person name="Song J.Y."/>
            <person name="Lee S.K."/>
        </authorList>
    </citation>
    <scope>NUCLEOTIDE SEQUENCE [LARGE SCALE GENOMIC DNA]</scope>
    <source>
        <tissue evidence="2">Muscle</tissue>
    </source>
</reference>
<evidence type="ECO:0000256" key="1">
    <source>
        <dbReference type="SAM" id="MobiDB-lite"/>
    </source>
</evidence>
<organism evidence="2 3">
    <name type="scientific">Liparis tanakae</name>
    <name type="common">Tanaka's snailfish</name>
    <dbReference type="NCBI Taxonomy" id="230148"/>
    <lineage>
        <taxon>Eukaryota</taxon>
        <taxon>Metazoa</taxon>
        <taxon>Chordata</taxon>
        <taxon>Craniata</taxon>
        <taxon>Vertebrata</taxon>
        <taxon>Euteleostomi</taxon>
        <taxon>Actinopterygii</taxon>
        <taxon>Neopterygii</taxon>
        <taxon>Teleostei</taxon>
        <taxon>Neoteleostei</taxon>
        <taxon>Acanthomorphata</taxon>
        <taxon>Eupercaria</taxon>
        <taxon>Perciformes</taxon>
        <taxon>Cottioidei</taxon>
        <taxon>Cottales</taxon>
        <taxon>Liparidae</taxon>
        <taxon>Liparis</taxon>
    </lineage>
</organism>
<feature type="region of interest" description="Disordered" evidence="1">
    <location>
        <begin position="86"/>
        <end position="110"/>
    </location>
</feature>
<dbReference type="EMBL" id="SRLO01000104">
    <property type="protein sequence ID" value="TNN75327.1"/>
    <property type="molecule type" value="Genomic_DNA"/>
</dbReference>
<keyword evidence="3" id="KW-1185">Reference proteome</keyword>
<sequence length="110" mass="11529">MTERPNATGRQTGERVVALGSTGEGVSNISPSLYRSIMTSMTLEFGTDGSGRVSGFVGGRTREKHGAVWTSGDERVSGTVGLPSAVNTASEVRNQPDRNPLTGWSGPLPH</sequence>
<dbReference type="Proteomes" id="UP000314294">
    <property type="component" value="Unassembled WGS sequence"/>
</dbReference>
<feature type="region of interest" description="Disordered" evidence="1">
    <location>
        <begin position="1"/>
        <end position="29"/>
    </location>
</feature>
<protein>
    <submittedName>
        <fullName evidence="2">Uncharacterized protein</fullName>
    </submittedName>
</protein>
<name>A0A4Z2IBI3_9TELE</name>
<evidence type="ECO:0000313" key="3">
    <source>
        <dbReference type="Proteomes" id="UP000314294"/>
    </source>
</evidence>